<dbReference type="InterPro" id="IPR027417">
    <property type="entry name" value="P-loop_NTPase"/>
</dbReference>
<keyword evidence="4 11" id="KW-0812">Transmembrane</keyword>
<feature type="non-terminal residue" evidence="14">
    <location>
        <position position="1"/>
    </location>
</feature>
<dbReference type="InterPro" id="IPR003593">
    <property type="entry name" value="AAA+_ATPase"/>
</dbReference>
<dbReference type="CDD" id="cd03244">
    <property type="entry name" value="ABCC_MRP_domain2"/>
    <property type="match status" value="1"/>
</dbReference>
<dbReference type="Proteomes" id="UP000759131">
    <property type="component" value="Unassembled WGS sequence"/>
</dbReference>
<dbReference type="EMBL" id="CAJPIZ010015849">
    <property type="protein sequence ID" value="CAG2115435.1"/>
    <property type="molecule type" value="Genomic_DNA"/>
</dbReference>
<dbReference type="PROSITE" id="PS00211">
    <property type="entry name" value="ABC_TRANSPORTER_1"/>
    <property type="match status" value="2"/>
</dbReference>
<evidence type="ECO:0000256" key="8">
    <source>
        <dbReference type="ARBA" id="ARBA00022989"/>
    </source>
</evidence>
<evidence type="ECO:0000256" key="9">
    <source>
        <dbReference type="ARBA" id="ARBA00023136"/>
    </source>
</evidence>
<dbReference type="InterPro" id="IPR011527">
    <property type="entry name" value="ABC1_TM_dom"/>
</dbReference>
<dbReference type="FunFam" id="1.20.1560.10:FF:000014">
    <property type="entry name" value="Multidrug resistance-associated protein member 4"/>
    <property type="match status" value="1"/>
</dbReference>
<dbReference type="Pfam" id="PF00005">
    <property type="entry name" value="ABC_tran"/>
    <property type="match status" value="2"/>
</dbReference>
<evidence type="ECO:0000256" key="2">
    <source>
        <dbReference type="ARBA" id="ARBA00009726"/>
    </source>
</evidence>
<dbReference type="InterPro" id="IPR003439">
    <property type="entry name" value="ABC_transporter-like_ATP-bd"/>
</dbReference>
<accession>A0A7R9L4J4</accession>
<dbReference type="AlphaFoldDB" id="A0A7R9L4J4"/>
<dbReference type="PANTHER" id="PTHR24223">
    <property type="entry name" value="ATP-BINDING CASSETTE SUB-FAMILY C"/>
    <property type="match status" value="1"/>
</dbReference>
<feature type="domain" description="ABC transporter" evidence="12">
    <location>
        <begin position="692"/>
        <end position="919"/>
    </location>
</feature>
<evidence type="ECO:0000259" key="13">
    <source>
        <dbReference type="PROSITE" id="PS50929"/>
    </source>
</evidence>
<keyword evidence="7" id="KW-0067">ATP-binding</keyword>
<dbReference type="Pfam" id="PF00664">
    <property type="entry name" value="ABC_membrane"/>
    <property type="match status" value="1"/>
</dbReference>
<feature type="domain" description="ABC transmembrane type-1" evidence="13">
    <location>
        <begin position="367"/>
        <end position="653"/>
    </location>
</feature>
<dbReference type="FunFam" id="3.40.50.300:FF:000163">
    <property type="entry name" value="Multidrug resistance-associated protein member 4"/>
    <property type="match status" value="1"/>
</dbReference>
<dbReference type="Gene3D" id="1.20.1560.10">
    <property type="entry name" value="ABC transporter type 1, transmembrane domain"/>
    <property type="match status" value="1"/>
</dbReference>
<feature type="compositionally biased region" description="Basic and acidic residues" evidence="10">
    <location>
        <begin position="316"/>
        <end position="330"/>
    </location>
</feature>
<feature type="transmembrane region" description="Helical" evidence="11">
    <location>
        <begin position="496"/>
        <end position="524"/>
    </location>
</feature>
<dbReference type="SMART" id="SM00382">
    <property type="entry name" value="AAA"/>
    <property type="match status" value="2"/>
</dbReference>
<dbReference type="CDD" id="cd03250">
    <property type="entry name" value="ABCC_MRP_domain1"/>
    <property type="match status" value="1"/>
</dbReference>
<keyword evidence="9 11" id="KW-0472">Membrane</keyword>
<dbReference type="OrthoDB" id="6500128at2759"/>
<feature type="domain" description="ABC transporter" evidence="12">
    <location>
        <begin position="53"/>
        <end position="286"/>
    </location>
</feature>
<feature type="transmembrane region" description="Helical" evidence="11">
    <location>
        <begin position="583"/>
        <end position="606"/>
    </location>
</feature>
<evidence type="ECO:0000256" key="5">
    <source>
        <dbReference type="ARBA" id="ARBA00022737"/>
    </source>
</evidence>
<sequence>LTLYFPNGVAQGSEALVSIKRLQEFLLLEEKELNLDHIDKCETSSDGTDGVGVWLDAVTASWALDQHSEPTLHDISLSVSAGKLVAIVGAVGSGKSSLLLSVLTEMPVLSGKLKVRGKISYASTITNQHFHSQQSWSFSGTVRENVLFGGVYNEEKYRKVLHVCDLQKDLQLFPNGDATVVGERGVSLSGGQKARINLARALYREADIYLLDDPLSAVDTAVAKHIYEKCIRGYLRDKTVLLVTHQLQYIADAHQIVVLREGRQQAIGTYQELVNLGINFINTSGDEREDNNPDITKVATNKPKRRVSGTGSEHTAQGDHELRGDNHIMGEKPQINAGGEQQTMGSVTAGVYWLYARSGAGILTLTIIIGANVLTQLLFNGSDYLLSLWTDSEQHLYQHEWVRGLSRRAMIITFGALMAGLLAASLLRTALFFSSCMRASVTLHNRLFNSLMRAPIAFIDDRPIGVLLNRFARDMGLVDDLLPVTSFDALQIGVQLVGAVAITAWVAPVTLAPTAVLAVIFHVLRRYYIPSARAVKRLEASARSPLYSQLSNTMHGLATVRAFGAETTCADTFDGLQDRHTGAWFMFLSAIRWFGIALDVLCWLYVVSVTGYMTAQSDNPSMTASAVGLTVSTALSLSGVFQWGVRQSAELESQMTSVERVDEFSHVPPEPNLETGLDVRPPPEGWPREGAIEFRNVSLRYNPTDPPVLNNLNVRINAGEKVGIVGRTGAGKSSLIAALYRLTPPTAGAVLIDGLDTGAGGLSIIPQDPVLFAGTVRLNIDPNGDYGDNRLWEALDAVCLKERVMSMAGALDARVSEGGDNFSAGQRQLLCLARALLRQNRILVLDEPTANVDPGTDELIQATIRNKFAARTVLTIAHRLHTIMDSDRVLVLDSGRAVEFDEPYALLADESGMFSGLVRTTGTGMARKLTEIAKIAYNKRHNTDTDVSDNERRLSYDKISYDGTDIYDKDREACIETADECIT</sequence>
<dbReference type="InterPro" id="IPR036640">
    <property type="entry name" value="ABC1_TM_sf"/>
</dbReference>
<gene>
    <name evidence="14" type="ORF">OSB1V03_LOCUS15397</name>
</gene>
<name>A0A7R9L4J4_9ACAR</name>
<evidence type="ECO:0000256" key="11">
    <source>
        <dbReference type="SAM" id="Phobius"/>
    </source>
</evidence>
<feature type="transmembrane region" description="Helical" evidence="11">
    <location>
        <begin position="409"/>
        <end position="433"/>
    </location>
</feature>
<dbReference type="InterPro" id="IPR050173">
    <property type="entry name" value="ABC_transporter_C-like"/>
</dbReference>
<evidence type="ECO:0000256" key="10">
    <source>
        <dbReference type="SAM" id="MobiDB-lite"/>
    </source>
</evidence>
<evidence type="ECO:0000256" key="3">
    <source>
        <dbReference type="ARBA" id="ARBA00022448"/>
    </source>
</evidence>
<comment type="similarity">
    <text evidence="2">Belongs to the ABC transporter superfamily. ABCC family. Conjugate transporter (TC 3.A.1.208) subfamily.</text>
</comment>
<dbReference type="GO" id="GO:0016887">
    <property type="term" value="F:ATP hydrolysis activity"/>
    <property type="evidence" value="ECO:0007669"/>
    <property type="project" value="InterPro"/>
</dbReference>
<keyword evidence="6" id="KW-0547">Nucleotide-binding</keyword>
<feature type="transmembrane region" description="Helical" evidence="11">
    <location>
        <begin position="352"/>
        <end position="374"/>
    </location>
</feature>
<dbReference type="PROSITE" id="PS50929">
    <property type="entry name" value="ABC_TM1F"/>
    <property type="match status" value="1"/>
</dbReference>
<evidence type="ECO:0000256" key="7">
    <source>
        <dbReference type="ARBA" id="ARBA00022840"/>
    </source>
</evidence>
<feature type="non-terminal residue" evidence="14">
    <location>
        <position position="983"/>
    </location>
</feature>
<reference evidence="14" key="1">
    <citation type="submission" date="2020-11" db="EMBL/GenBank/DDBJ databases">
        <authorList>
            <person name="Tran Van P."/>
        </authorList>
    </citation>
    <scope>NUCLEOTIDE SEQUENCE</scope>
</reference>
<evidence type="ECO:0000256" key="4">
    <source>
        <dbReference type="ARBA" id="ARBA00022692"/>
    </source>
</evidence>
<evidence type="ECO:0000313" key="15">
    <source>
        <dbReference type="Proteomes" id="UP000759131"/>
    </source>
</evidence>
<evidence type="ECO:0000256" key="1">
    <source>
        <dbReference type="ARBA" id="ARBA00004141"/>
    </source>
</evidence>
<dbReference type="EMBL" id="OC870424">
    <property type="protein sequence ID" value="CAD7635005.1"/>
    <property type="molecule type" value="Genomic_DNA"/>
</dbReference>
<organism evidence="14">
    <name type="scientific">Medioppia subpectinata</name>
    <dbReference type="NCBI Taxonomy" id="1979941"/>
    <lineage>
        <taxon>Eukaryota</taxon>
        <taxon>Metazoa</taxon>
        <taxon>Ecdysozoa</taxon>
        <taxon>Arthropoda</taxon>
        <taxon>Chelicerata</taxon>
        <taxon>Arachnida</taxon>
        <taxon>Acari</taxon>
        <taxon>Acariformes</taxon>
        <taxon>Sarcoptiformes</taxon>
        <taxon>Oribatida</taxon>
        <taxon>Brachypylina</taxon>
        <taxon>Oppioidea</taxon>
        <taxon>Oppiidae</taxon>
        <taxon>Medioppia</taxon>
    </lineage>
</organism>
<evidence type="ECO:0000313" key="14">
    <source>
        <dbReference type="EMBL" id="CAD7635005.1"/>
    </source>
</evidence>
<dbReference type="GO" id="GO:0140359">
    <property type="term" value="F:ABC-type transporter activity"/>
    <property type="evidence" value="ECO:0007669"/>
    <property type="project" value="InterPro"/>
</dbReference>
<proteinExistence type="inferred from homology"/>
<evidence type="ECO:0000256" key="6">
    <source>
        <dbReference type="ARBA" id="ARBA00022741"/>
    </source>
</evidence>
<keyword evidence="15" id="KW-1185">Reference proteome</keyword>
<feature type="region of interest" description="Disordered" evidence="10">
    <location>
        <begin position="285"/>
        <end position="340"/>
    </location>
</feature>
<comment type="subcellular location">
    <subcellularLocation>
        <location evidence="1">Membrane</location>
        <topology evidence="1">Multi-pass membrane protein</topology>
    </subcellularLocation>
</comment>
<keyword evidence="8 11" id="KW-1133">Transmembrane helix</keyword>
<dbReference type="FunFam" id="3.40.50.300:FF:000973">
    <property type="entry name" value="Multidrug resistance-associated protein 4"/>
    <property type="match status" value="1"/>
</dbReference>
<keyword evidence="5" id="KW-0677">Repeat</keyword>
<dbReference type="SUPFAM" id="SSF90123">
    <property type="entry name" value="ABC transporter transmembrane region"/>
    <property type="match status" value="1"/>
</dbReference>
<dbReference type="GO" id="GO:0005524">
    <property type="term" value="F:ATP binding"/>
    <property type="evidence" value="ECO:0007669"/>
    <property type="project" value="UniProtKB-KW"/>
</dbReference>
<protein>
    <submittedName>
        <fullName evidence="14">Uncharacterized protein</fullName>
    </submittedName>
</protein>
<keyword evidence="3" id="KW-0813">Transport</keyword>
<evidence type="ECO:0000259" key="12">
    <source>
        <dbReference type="PROSITE" id="PS50893"/>
    </source>
</evidence>
<dbReference type="Gene3D" id="3.40.50.300">
    <property type="entry name" value="P-loop containing nucleotide triphosphate hydrolases"/>
    <property type="match status" value="2"/>
</dbReference>
<dbReference type="SUPFAM" id="SSF52540">
    <property type="entry name" value="P-loop containing nucleoside triphosphate hydrolases"/>
    <property type="match status" value="2"/>
</dbReference>
<dbReference type="PROSITE" id="PS50893">
    <property type="entry name" value="ABC_TRANSPORTER_2"/>
    <property type="match status" value="2"/>
</dbReference>
<dbReference type="GO" id="GO:0016020">
    <property type="term" value="C:membrane"/>
    <property type="evidence" value="ECO:0007669"/>
    <property type="project" value="UniProtKB-SubCell"/>
</dbReference>
<dbReference type="PANTHER" id="PTHR24223:SF456">
    <property type="entry name" value="MULTIDRUG RESISTANCE-ASSOCIATED PROTEIN LETHAL(2)03659"/>
    <property type="match status" value="1"/>
</dbReference>
<dbReference type="InterPro" id="IPR017871">
    <property type="entry name" value="ABC_transporter-like_CS"/>
</dbReference>